<sequence>MIKTLLFDFGDVFLTLDKFATQTHLKRFGITEFNKEMLIKNEAYEMGLLPTKDFIAYYTEKFPQLSELDFIHAWNSILVDFPTHKLEFIKNLAADNQFELILLSNTNELHIQWVEENIAVFSEFKACFDAFYLSHEIELRKPDEAIYKFILNNHLRKPEEILFVDDTKANTEAAAKLGFKTWHLKTGEQDVVDLFNVNWHLI</sequence>
<dbReference type="SFLD" id="SFLDS00003">
    <property type="entry name" value="Haloacid_Dehalogenase"/>
    <property type="match status" value="1"/>
</dbReference>
<proteinExistence type="predicted"/>
<reference evidence="1 2" key="1">
    <citation type="journal article" date="2014" name="Int. J. Syst. Evol. Microbiol.">
        <title>Complete genome sequence of Corynebacterium casei LMG S-19264T (=DSM 44701T), isolated from a smear-ripened cheese.</title>
        <authorList>
            <consortium name="US DOE Joint Genome Institute (JGI-PGF)"/>
            <person name="Walter F."/>
            <person name="Albersmeier A."/>
            <person name="Kalinowski J."/>
            <person name="Ruckert C."/>
        </authorList>
    </citation>
    <scope>NUCLEOTIDE SEQUENCE [LARGE SCALE GENOMIC DNA]</scope>
    <source>
        <strain evidence="1 2">CGMCC 1.12925</strain>
    </source>
</reference>
<dbReference type="InterPro" id="IPR023198">
    <property type="entry name" value="PGP-like_dom2"/>
</dbReference>
<dbReference type="AlphaFoldDB" id="A0A917E9T9"/>
<dbReference type="PANTHER" id="PTHR43611:SF3">
    <property type="entry name" value="FLAVIN MONONUCLEOTIDE HYDROLASE 1, CHLOROPLATIC"/>
    <property type="match status" value="1"/>
</dbReference>
<name>A0A917E9T9_9FLAO</name>
<evidence type="ECO:0000313" key="1">
    <source>
        <dbReference type="EMBL" id="GGE16993.1"/>
    </source>
</evidence>
<dbReference type="Gene3D" id="3.40.50.1000">
    <property type="entry name" value="HAD superfamily/HAD-like"/>
    <property type="match status" value="1"/>
</dbReference>
<protein>
    <submittedName>
        <fullName evidence="1">Haloacid dehalogenase</fullName>
    </submittedName>
</protein>
<dbReference type="SFLD" id="SFLDG01129">
    <property type="entry name" value="C1.5:_HAD__Beta-PGM__Phosphata"/>
    <property type="match status" value="1"/>
</dbReference>
<comment type="caution">
    <text evidence="1">The sequence shown here is derived from an EMBL/GenBank/DDBJ whole genome shotgun (WGS) entry which is preliminary data.</text>
</comment>
<dbReference type="InterPro" id="IPR023214">
    <property type="entry name" value="HAD_sf"/>
</dbReference>
<dbReference type="PANTHER" id="PTHR43611">
    <property type="entry name" value="ALPHA-D-GLUCOSE 1-PHOSPHATE PHOSPHATASE"/>
    <property type="match status" value="1"/>
</dbReference>
<dbReference type="Pfam" id="PF00702">
    <property type="entry name" value="Hydrolase"/>
    <property type="match status" value="1"/>
</dbReference>
<evidence type="ECO:0000313" key="2">
    <source>
        <dbReference type="Proteomes" id="UP000599688"/>
    </source>
</evidence>
<organism evidence="1 2">
    <name type="scientific">Psychroflexus salis</name>
    <dbReference type="NCBI Taxonomy" id="1526574"/>
    <lineage>
        <taxon>Bacteria</taxon>
        <taxon>Pseudomonadati</taxon>
        <taxon>Bacteroidota</taxon>
        <taxon>Flavobacteriia</taxon>
        <taxon>Flavobacteriales</taxon>
        <taxon>Flavobacteriaceae</taxon>
        <taxon>Psychroflexus</taxon>
    </lineage>
</organism>
<dbReference type="EMBL" id="BMGL01000010">
    <property type="protein sequence ID" value="GGE16993.1"/>
    <property type="molecule type" value="Genomic_DNA"/>
</dbReference>
<dbReference type="Proteomes" id="UP000599688">
    <property type="component" value="Unassembled WGS sequence"/>
</dbReference>
<dbReference type="RefSeq" id="WP_188406502.1">
    <property type="nucleotide sequence ID" value="NZ_BMGL01000010.1"/>
</dbReference>
<dbReference type="Gene3D" id="1.10.150.240">
    <property type="entry name" value="Putative phosphatase, domain 2"/>
    <property type="match status" value="1"/>
</dbReference>
<accession>A0A917E9T9</accession>
<dbReference type="InterPro" id="IPR006439">
    <property type="entry name" value="HAD-SF_hydro_IA"/>
</dbReference>
<dbReference type="InterPro" id="IPR036412">
    <property type="entry name" value="HAD-like_sf"/>
</dbReference>
<keyword evidence="2" id="KW-1185">Reference proteome</keyword>
<gene>
    <name evidence="1" type="ORF">GCM10010831_17860</name>
</gene>
<dbReference type="NCBIfam" id="TIGR01509">
    <property type="entry name" value="HAD-SF-IA-v3"/>
    <property type="match status" value="1"/>
</dbReference>
<dbReference type="SUPFAM" id="SSF56784">
    <property type="entry name" value="HAD-like"/>
    <property type="match status" value="1"/>
</dbReference>